<organism evidence="1 2">
    <name type="scientific">Filibacter tadaridae</name>
    <dbReference type="NCBI Taxonomy" id="2483811"/>
    <lineage>
        <taxon>Bacteria</taxon>
        <taxon>Bacillati</taxon>
        <taxon>Bacillota</taxon>
        <taxon>Bacilli</taxon>
        <taxon>Bacillales</taxon>
        <taxon>Caryophanaceae</taxon>
        <taxon>Filibacter</taxon>
    </lineage>
</organism>
<evidence type="ECO:0000313" key="2">
    <source>
        <dbReference type="Proteomes" id="UP000270468"/>
    </source>
</evidence>
<reference evidence="1 2" key="1">
    <citation type="submission" date="2018-11" db="EMBL/GenBank/DDBJ databases">
        <authorList>
            <person name="Criscuolo A."/>
        </authorList>
    </citation>
    <scope>NUCLEOTIDE SEQUENCE [LARGE SCALE GENOMIC DNA]</scope>
    <source>
        <strain evidence="1">ATB-66</strain>
    </source>
</reference>
<protein>
    <submittedName>
        <fullName evidence="1">Uncharacterized protein</fullName>
    </submittedName>
</protein>
<dbReference type="Proteomes" id="UP000270468">
    <property type="component" value="Unassembled WGS sequence"/>
</dbReference>
<gene>
    <name evidence="1" type="ORF">FILTAD_01605</name>
</gene>
<sequence>MHTLNYVEIGIQNGEEIRFSLPNTAERPTGTPAGKMITDSDNVSFVYLLDEEIGYSHIYFKQDVWPYMVKALQAEKEPILFYGEESMVLVGFKEELMMLIYNIEGNDNYGEAFSTAVEQAFNVILQQVD</sequence>
<keyword evidence="2" id="KW-1185">Reference proteome</keyword>
<name>A0A3P5WVV4_9BACL</name>
<dbReference type="RefSeq" id="WP_238988190.1">
    <property type="nucleotide sequence ID" value="NZ_CBCRXF010000001.1"/>
</dbReference>
<dbReference type="AlphaFoldDB" id="A0A3P5WVV4"/>
<dbReference type="EMBL" id="UXAV01000039">
    <property type="protein sequence ID" value="VDC27492.1"/>
    <property type="molecule type" value="Genomic_DNA"/>
</dbReference>
<proteinExistence type="predicted"/>
<evidence type="ECO:0000313" key="1">
    <source>
        <dbReference type="EMBL" id="VDC27492.1"/>
    </source>
</evidence>
<accession>A0A3P5WVV4</accession>
<dbReference type="InterPro" id="IPR020908">
    <property type="entry name" value="UPF0738"/>
</dbReference>
<dbReference type="Pfam" id="PF19785">
    <property type="entry name" value="UPF0738"/>
    <property type="match status" value="1"/>
</dbReference>